<dbReference type="PANTHER" id="PTHR43162">
    <property type="match status" value="1"/>
</dbReference>
<proteinExistence type="predicted"/>
<comment type="caution">
    <text evidence="2">The sequence shown here is derived from an EMBL/GenBank/DDBJ whole genome shotgun (WGS) entry which is preliminary data.</text>
</comment>
<dbReference type="Proteomes" id="UP001589774">
    <property type="component" value="Unassembled WGS sequence"/>
</dbReference>
<dbReference type="SUPFAM" id="SSF51735">
    <property type="entry name" value="NAD(P)-binding Rossmann-fold domains"/>
    <property type="match status" value="1"/>
</dbReference>
<evidence type="ECO:0000313" key="3">
    <source>
        <dbReference type="Proteomes" id="UP001589774"/>
    </source>
</evidence>
<keyword evidence="3" id="KW-1185">Reference proteome</keyword>
<dbReference type="InterPro" id="IPR051604">
    <property type="entry name" value="Ergot_Alk_Oxidoreductase"/>
</dbReference>
<dbReference type="Pfam" id="PF05368">
    <property type="entry name" value="NmrA"/>
    <property type="match status" value="1"/>
</dbReference>
<gene>
    <name evidence="2" type="ORF">ACFFI0_17405</name>
</gene>
<protein>
    <submittedName>
        <fullName evidence="2">NAD(P)H-binding protein</fullName>
    </submittedName>
</protein>
<dbReference type="Gene3D" id="3.40.50.720">
    <property type="entry name" value="NAD(P)-binding Rossmann-like Domain"/>
    <property type="match status" value="1"/>
</dbReference>
<name>A0ABV6HMH8_9SPHI</name>
<accession>A0ABV6HMH8</accession>
<dbReference type="PANTHER" id="PTHR43162:SF1">
    <property type="entry name" value="PRESTALK A DIFFERENTIATION PROTEIN A"/>
    <property type="match status" value="1"/>
</dbReference>
<organism evidence="2 3">
    <name type="scientific">Olivibacter oleidegradans</name>
    <dbReference type="NCBI Taxonomy" id="760123"/>
    <lineage>
        <taxon>Bacteria</taxon>
        <taxon>Pseudomonadati</taxon>
        <taxon>Bacteroidota</taxon>
        <taxon>Sphingobacteriia</taxon>
        <taxon>Sphingobacteriales</taxon>
        <taxon>Sphingobacteriaceae</taxon>
        <taxon>Olivibacter</taxon>
    </lineage>
</organism>
<sequence length="294" mass="32486">MKIIVTGSLGHIGSPLTEQLVKRGHAVTLISSNPDRQRDIETLGAKAAIGSLLDSEFLEQVFLGADAAFCMIPPDFTQPDQIVYYESTGKIYDHAIRKSGVKRIVHLSSYGAHLPSATGIITGSYRVEQMLNKIPAINLTHVRPGFFYYNLESFIGMIKTAGFIGAVYGGNDRLPMVSPLDIADAVAEELTLVGETRPIRYVVSDDRTCNEVATILGKAIGMPDLKWLTLPEDEVMKNLRDRGMRQETAEKLIELGMAIHNGKLRADFDEHPPAFGRVSLESYAEEFAHVFHRN</sequence>
<reference evidence="2 3" key="1">
    <citation type="submission" date="2024-09" db="EMBL/GenBank/DDBJ databases">
        <authorList>
            <person name="Sun Q."/>
            <person name="Mori K."/>
        </authorList>
    </citation>
    <scope>NUCLEOTIDE SEQUENCE [LARGE SCALE GENOMIC DNA]</scope>
    <source>
        <strain evidence="2 3">CCM 7765</strain>
    </source>
</reference>
<dbReference type="InterPro" id="IPR036291">
    <property type="entry name" value="NAD(P)-bd_dom_sf"/>
</dbReference>
<evidence type="ECO:0000259" key="1">
    <source>
        <dbReference type="Pfam" id="PF05368"/>
    </source>
</evidence>
<feature type="domain" description="NmrA-like" evidence="1">
    <location>
        <begin position="2"/>
        <end position="251"/>
    </location>
</feature>
<dbReference type="RefSeq" id="WP_130855309.1">
    <property type="nucleotide sequence ID" value="NZ_JBHLWO010000002.1"/>
</dbReference>
<evidence type="ECO:0000313" key="2">
    <source>
        <dbReference type="EMBL" id="MFC0320105.1"/>
    </source>
</evidence>
<dbReference type="EMBL" id="JBHLWO010000002">
    <property type="protein sequence ID" value="MFC0320105.1"/>
    <property type="molecule type" value="Genomic_DNA"/>
</dbReference>
<dbReference type="InterPro" id="IPR008030">
    <property type="entry name" value="NmrA-like"/>
</dbReference>